<feature type="compositionally biased region" description="Polar residues" evidence="1">
    <location>
        <begin position="218"/>
        <end position="228"/>
    </location>
</feature>
<dbReference type="SUPFAM" id="SSF54236">
    <property type="entry name" value="Ubiquitin-like"/>
    <property type="match status" value="1"/>
</dbReference>
<feature type="region of interest" description="Disordered" evidence="1">
    <location>
        <begin position="59"/>
        <end position="276"/>
    </location>
</feature>
<protein>
    <submittedName>
        <fullName evidence="3">Ubiquitin-2 like Rad60 SUMO-like domain-containing protein</fullName>
    </submittedName>
</protein>
<keyword evidence="4" id="KW-1185">Reference proteome</keyword>
<feature type="compositionally biased region" description="Polar residues" evidence="1">
    <location>
        <begin position="195"/>
        <end position="210"/>
    </location>
</feature>
<feature type="compositionally biased region" description="Basic and acidic residues" evidence="1">
    <location>
        <begin position="60"/>
        <end position="81"/>
    </location>
</feature>
<feature type="compositionally biased region" description="Low complexity" evidence="1">
    <location>
        <begin position="101"/>
        <end position="116"/>
    </location>
</feature>
<feature type="domain" description="Rad60/SUMO-like" evidence="2">
    <location>
        <begin position="480"/>
        <end position="553"/>
    </location>
</feature>
<sequence>MDTATDVPKKRRALPFKRTVARTPANELPPSHAPEHNYDQDDPLALFRRSKDVFPMVLEDLQRASSEEKVKPSESPKEGHVNKKRRVSSNAEGDNEAPLGASSSSVSALSRTSTSRINSDDDDLIMDVKGKGKEIIRPDKARVPTPRKPLSTTPRKSGTPSKKRFAFSDDEDDHGKDDLYSPHSKRRNPDRFSPKPTTLGRSTRATQRGSSPLEGFETSFNLPGASSTSKRKPFQSAALDSDKDSDLEVSEVRPKKRSASFSSSPPPAPSATDPDHKATIVADKADDDDDFAKWVTKAAALEADQANWTIDVLVTSRMPHTKPLTARRRMKQGLKLILDTWIRQQVLHGCEIPEEMVGKLFLTFKGNRIYGNSTIASLGVKVDANGVLQLPPGAMTSREAMEGYVIQGGKIGLVLEVWHEEFYEDELAKEKRRRERELGLIDDDDDDDEGQQSGTGGASGANGWSRGGSEAAAEVKKTKIKVVLKAKDLQPLKIAVYEDTPVGTMVQVFRKQRDIKPEQTVVIQFDGEELSENMLVGAMDIERDETNQFEVYIK</sequence>
<dbReference type="InterPro" id="IPR022617">
    <property type="entry name" value="Rad60/SUMO-like_dom"/>
</dbReference>
<evidence type="ECO:0000256" key="1">
    <source>
        <dbReference type="SAM" id="MobiDB-lite"/>
    </source>
</evidence>
<feature type="region of interest" description="Disordered" evidence="1">
    <location>
        <begin position="1"/>
        <end position="44"/>
    </location>
</feature>
<dbReference type="EMBL" id="JAVLET010000003">
    <property type="protein sequence ID" value="KAL0472640.1"/>
    <property type="molecule type" value="Genomic_DNA"/>
</dbReference>
<evidence type="ECO:0000259" key="2">
    <source>
        <dbReference type="Pfam" id="PF11976"/>
    </source>
</evidence>
<reference evidence="3 4" key="1">
    <citation type="submission" date="2023-09" db="EMBL/GenBank/DDBJ databases">
        <title>Multi-omics analysis of a traditional fermented food reveals byproduct-associated fungal strains for waste-to-food upcycling.</title>
        <authorList>
            <consortium name="Lawrence Berkeley National Laboratory"/>
            <person name="Rekdal V.M."/>
            <person name="Villalobos-Escobedo J.M."/>
            <person name="Rodriguez-Valeron N."/>
            <person name="Garcia M.O."/>
            <person name="Vasquez D.P."/>
            <person name="Damayanti I."/>
            <person name="Sorensen P.M."/>
            <person name="Baidoo E.E."/>
            <person name="De Carvalho A.C."/>
            <person name="Riley R."/>
            <person name="Lipzen A."/>
            <person name="He G."/>
            <person name="Yan M."/>
            <person name="Haridas S."/>
            <person name="Daum C."/>
            <person name="Yoshinaga Y."/>
            <person name="Ng V."/>
            <person name="Grigoriev I.V."/>
            <person name="Munk R."/>
            <person name="Nuraida L."/>
            <person name="Wijaya C.H."/>
            <person name="Morales P.-C."/>
            <person name="Keasling J.D."/>
        </authorList>
    </citation>
    <scope>NUCLEOTIDE SEQUENCE [LARGE SCALE GENOMIC DNA]</scope>
    <source>
        <strain evidence="3 4">FGSC 2613</strain>
    </source>
</reference>
<gene>
    <name evidence="3" type="ORF">QR685DRAFT_522572</name>
</gene>
<accession>A0ABR3DIX4</accession>
<feature type="compositionally biased region" description="Basic and acidic residues" evidence="1">
    <location>
        <begin position="126"/>
        <end position="142"/>
    </location>
</feature>
<feature type="compositionally biased region" description="Polar residues" evidence="1">
    <location>
        <begin position="150"/>
        <end position="160"/>
    </location>
</feature>
<dbReference type="Proteomes" id="UP001451303">
    <property type="component" value="Unassembled WGS sequence"/>
</dbReference>
<feature type="region of interest" description="Disordered" evidence="1">
    <location>
        <begin position="438"/>
        <end position="469"/>
    </location>
</feature>
<feature type="compositionally biased region" description="Basic and acidic residues" evidence="1">
    <location>
        <begin position="240"/>
        <end position="253"/>
    </location>
</feature>
<name>A0ABR3DIX4_NEUIN</name>
<comment type="caution">
    <text evidence="3">The sequence shown here is derived from an EMBL/GenBank/DDBJ whole genome shotgun (WGS) entry which is preliminary data.</text>
</comment>
<evidence type="ECO:0000313" key="4">
    <source>
        <dbReference type="Proteomes" id="UP001451303"/>
    </source>
</evidence>
<feature type="compositionally biased region" description="Acidic residues" evidence="1">
    <location>
        <begin position="440"/>
        <end position="450"/>
    </location>
</feature>
<dbReference type="Gene3D" id="3.10.20.90">
    <property type="entry name" value="Phosphatidylinositol 3-kinase Catalytic Subunit, Chain A, domain 1"/>
    <property type="match status" value="1"/>
</dbReference>
<dbReference type="Pfam" id="PF11976">
    <property type="entry name" value="Rad60-SLD"/>
    <property type="match status" value="1"/>
</dbReference>
<dbReference type="InterPro" id="IPR029071">
    <property type="entry name" value="Ubiquitin-like_domsf"/>
</dbReference>
<evidence type="ECO:0000313" key="3">
    <source>
        <dbReference type="EMBL" id="KAL0472640.1"/>
    </source>
</evidence>
<proteinExistence type="predicted"/>
<organism evidence="3 4">
    <name type="scientific">Neurospora intermedia</name>
    <dbReference type="NCBI Taxonomy" id="5142"/>
    <lineage>
        <taxon>Eukaryota</taxon>
        <taxon>Fungi</taxon>
        <taxon>Dikarya</taxon>
        <taxon>Ascomycota</taxon>
        <taxon>Pezizomycotina</taxon>
        <taxon>Sordariomycetes</taxon>
        <taxon>Sordariomycetidae</taxon>
        <taxon>Sordariales</taxon>
        <taxon>Sordariaceae</taxon>
        <taxon>Neurospora</taxon>
    </lineage>
</organism>